<dbReference type="OrthoDB" id="536948at2759"/>
<keyword evidence="5" id="KW-0325">Glycoprotein</keyword>
<evidence type="ECO:0000256" key="5">
    <source>
        <dbReference type="ARBA" id="ARBA00023180"/>
    </source>
</evidence>
<dbReference type="AlphaFoldDB" id="A0A8C4YDZ5"/>
<dbReference type="InterPro" id="IPR001190">
    <property type="entry name" value="SRCR"/>
</dbReference>
<dbReference type="Pfam" id="PF00530">
    <property type="entry name" value="SRCR"/>
    <property type="match status" value="1"/>
</dbReference>
<evidence type="ECO:0000256" key="1">
    <source>
        <dbReference type="ARBA" id="ARBA00022729"/>
    </source>
</evidence>
<dbReference type="GeneTree" id="ENSGT00940000164475"/>
<proteinExistence type="predicted"/>
<evidence type="ECO:0000256" key="3">
    <source>
        <dbReference type="ARBA" id="ARBA00023157"/>
    </source>
</evidence>
<dbReference type="PROSITE" id="PS50287">
    <property type="entry name" value="SRCR_2"/>
    <property type="match status" value="1"/>
</dbReference>
<comment type="subunit">
    <text evidence="7">Interacts with LGALS1 and laminin.</text>
</comment>
<comment type="function">
    <text evidence="6">Binds to extracellular matrix proteins. Binds to pathogen-associated molecular patterns (PAMPs) present on the cell walls of Gram-positive and Gram-negative bacteria and fungi, behaving as a pattern recognition receptor (PRR). Induces bacterial and fungal aggregation and subsequent inhibition of PAMP-induced cytokine release. Does not possess intrinsic bactericidal activity. May play a role in the innate defense and homeostasis of certain epithelial surfaces.</text>
</comment>
<reference evidence="11" key="2">
    <citation type="submission" date="2025-09" db="UniProtKB">
        <authorList>
            <consortium name="Ensembl"/>
        </authorList>
    </citation>
    <scope>IDENTIFICATION</scope>
</reference>
<evidence type="ECO:0000313" key="11">
    <source>
        <dbReference type="Ensembl" id="ENSGEVP00005024038.1"/>
    </source>
</evidence>
<dbReference type="InterPro" id="IPR036772">
    <property type="entry name" value="SRCR-like_dom_sf"/>
</dbReference>
<reference evidence="11" key="1">
    <citation type="submission" date="2025-08" db="UniProtKB">
        <authorList>
            <consortium name="Ensembl"/>
        </authorList>
    </citation>
    <scope>IDENTIFICATION</scope>
</reference>
<dbReference type="FunFam" id="3.10.250.10:FF:000007">
    <property type="entry name" value="Soluble scavenger receptor cysteine-rich domain-containing protein SSC5D"/>
    <property type="match status" value="1"/>
</dbReference>
<accession>A0A8C4YDZ5</accession>
<organism evidence="11 12">
    <name type="scientific">Gopherus evgoodei</name>
    <name type="common">Goodes thornscrub tortoise</name>
    <dbReference type="NCBI Taxonomy" id="1825980"/>
    <lineage>
        <taxon>Eukaryota</taxon>
        <taxon>Metazoa</taxon>
        <taxon>Chordata</taxon>
        <taxon>Craniata</taxon>
        <taxon>Vertebrata</taxon>
        <taxon>Euteleostomi</taxon>
        <taxon>Archelosauria</taxon>
        <taxon>Testudinata</taxon>
        <taxon>Testudines</taxon>
        <taxon>Cryptodira</taxon>
        <taxon>Durocryptodira</taxon>
        <taxon>Testudinoidea</taxon>
        <taxon>Testudinidae</taxon>
        <taxon>Gopherus</taxon>
    </lineage>
</organism>
<dbReference type="SMART" id="SM00202">
    <property type="entry name" value="SR"/>
    <property type="match status" value="1"/>
</dbReference>
<dbReference type="Gene3D" id="3.10.250.10">
    <property type="entry name" value="SRCR-like domain"/>
    <property type="match status" value="1"/>
</dbReference>
<dbReference type="PRINTS" id="PR00258">
    <property type="entry name" value="SPERACTRCPTR"/>
</dbReference>
<dbReference type="Ensembl" id="ENSGEVT00005025275.1">
    <property type="protein sequence ID" value="ENSGEVP00005024038.1"/>
    <property type="gene ID" value="ENSGEVG00005017071.1"/>
</dbReference>
<keyword evidence="1" id="KW-0732">Signal</keyword>
<evidence type="ECO:0000256" key="9">
    <source>
        <dbReference type="PROSITE-ProRule" id="PRU00196"/>
    </source>
</evidence>
<dbReference type="SUPFAM" id="SSF56487">
    <property type="entry name" value="SRCR-like"/>
    <property type="match status" value="1"/>
</dbReference>
<dbReference type="Proteomes" id="UP000694390">
    <property type="component" value="Unassembled WGS sequence"/>
</dbReference>
<feature type="disulfide bond" evidence="9">
    <location>
        <begin position="50"/>
        <end position="114"/>
    </location>
</feature>
<keyword evidence="4" id="KW-0675">Receptor</keyword>
<name>A0A8C4YDZ5_9SAUR</name>
<keyword evidence="3 9" id="KW-1015">Disulfide bond</keyword>
<evidence type="ECO:0000259" key="10">
    <source>
        <dbReference type="PROSITE" id="PS50287"/>
    </source>
</evidence>
<sequence>MHRNPPECLFPCVFTDSGISEVAQLRLVNGSSRCAGRVEVFHNKKWGTVCDDGWDLQDAGVVCRQLGCGMALSAPRVARFGQGSDHIWLNNVNCTGTEASLSNCRARPVGDNNCTHGEDAGVECSGNLHPSGYCGWCRDRAGKLSAQTQLSCLSQG</sequence>
<dbReference type="PANTHER" id="PTHR19331">
    <property type="entry name" value="SCAVENGER RECEPTOR DOMAIN-CONTAINING"/>
    <property type="match status" value="1"/>
</dbReference>
<feature type="disulfide bond" evidence="9">
    <location>
        <begin position="63"/>
        <end position="124"/>
    </location>
</feature>
<evidence type="ECO:0000256" key="2">
    <source>
        <dbReference type="ARBA" id="ARBA00022737"/>
    </source>
</evidence>
<evidence type="ECO:0000256" key="4">
    <source>
        <dbReference type="ARBA" id="ARBA00023170"/>
    </source>
</evidence>
<dbReference type="GO" id="GO:0016020">
    <property type="term" value="C:membrane"/>
    <property type="evidence" value="ECO:0007669"/>
    <property type="project" value="InterPro"/>
</dbReference>
<evidence type="ECO:0000256" key="6">
    <source>
        <dbReference type="ARBA" id="ARBA00058074"/>
    </source>
</evidence>
<keyword evidence="12" id="KW-1185">Reference proteome</keyword>
<evidence type="ECO:0000256" key="7">
    <source>
        <dbReference type="ARBA" id="ARBA00064153"/>
    </source>
</evidence>
<dbReference type="PROSITE" id="PS00420">
    <property type="entry name" value="SRCR_1"/>
    <property type="match status" value="1"/>
</dbReference>
<evidence type="ECO:0000313" key="12">
    <source>
        <dbReference type="Proteomes" id="UP000694390"/>
    </source>
</evidence>
<keyword evidence="2" id="KW-0677">Repeat</keyword>
<evidence type="ECO:0000256" key="8">
    <source>
        <dbReference type="ARBA" id="ARBA00069168"/>
    </source>
</evidence>
<protein>
    <recommendedName>
        <fullName evidence="8">Soluble scavenger receptor cysteine-rich domain-containing protein SSC5D</fullName>
    </recommendedName>
</protein>
<feature type="disulfide bond" evidence="9">
    <location>
        <begin position="94"/>
        <end position="104"/>
    </location>
</feature>
<feature type="domain" description="SRCR" evidence="10">
    <location>
        <begin position="25"/>
        <end position="125"/>
    </location>
</feature>
<dbReference type="PANTHER" id="PTHR19331:SF487">
    <property type="entry name" value="SOLUBLE SCAVENGER RECEPTOR CYSTEINE-RICH DOMAIN-CONTAINING PROTEIN SSC5D"/>
    <property type="match status" value="1"/>
</dbReference>